<protein>
    <recommendedName>
        <fullName evidence="3">DNA primase/nucleoside triphosphatase C-terminal domain-containing protein</fullName>
    </recommendedName>
</protein>
<name>A0ABM5KUT5_DIAVI</name>
<dbReference type="EnsemblMetazoa" id="XM_050657991.1">
    <property type="protein sequence ID" value="XP_050513948.1"/>
    <property type="gene ID" value="LOC126889585"/>
</dbReference>
<evidence type="ECO:0000313" key="2">
    <source>
        <dbReference type="Proteomes" id="UP001652700"/>
    </source>
</evidence>
<sequence length="134" mass="15953">MSESEFEEIERAWEEGCSAIIPEKSKIRYQNTYQSFKKWCEGKNLRIEEKTLLAYFVQRHMQLKAPGSLWAEYSMIKSTVFLYDGIDISKFSTLIAYLKRKNVGYRPKKASIFTREQFEKFLMEAPDEEFLVHK</sequence>
<evidence type="ECO:0000313" key="1">
    <source>
        <dbReference type="EnsemblMetazoa" id="XP_050513948.1"/>
    </source>
</evidence>
<evidence type="ECO:0008006" key="3">
    <source>
        <dbReference type="Google" id="ProtNLM"/>
    </source>
</evidence>
<dbReference type="Proteomes" id="UP001652700">
    <property type="component" value="Unplaced"/>
</dbReference>
<keyword evidence="2" id="KW-1185">Reference proteome</keyword>
<proteinExistence type="predicted"/>
<reference evidence="1" key="1">
    <citation type="submission" date="2025-05" db="UniProtKB">
        <authorList>
            <consortium name="EnsemblMetazoa"/>
        </authorList>
    </citation>
    <scope>IDENTIFICATION</scope>
</reference>
<accession>A0ABM5KUT5</accession>
<dbReference type="RefSeq" id="XP_050513948.1">
    <property type="nucleotide sequence ID" value="XM_050657991.1"/>
</dbReference>
<organism evidence="1 2">
    <name type="scientific">Diabrotica virgifera virgifera</name>
    <name type="common">western corn rootworm</name>
    <dbReference type="NCBI Taxonomy" id="50390"/>
    <lineage>
        <taxon>Eukaryota</taxon>
        <taxon>Metazoa</taxon>
        <taxon>Ecdysozoa</taxon>
        <taxon>Arthropoda</taxon>
        <taxon>Hexapoda</taxon>
        <taxon>Insecta</taxon>
        <taxon>Pterygota</taxon>
        <taxon>Neoptera</taxon>
        <taxon>Endopterygota</taxon>
        <taxon>Coleoptera</taxon>
        <taxon>Polyphaga</taxon>
        <taxon>Cucujiformia</taxon>
        <taxon>Chrysomeloidea</taxon>
        <taxon>Chrysomelidae</taxon>
        <taxon>Galerucinae</taxon>
        <taxon>Diabroticina</taxon>
        <taxon>Diabroticites</taxon>
        <taxon>Diabrotica</taxon>
    </lineage>
</organism>
<dbReference type="GeneID" id="126889585"/>